<proteinExistence type="predicted"/>
<accession>A0A9P7VIT2</accession>
<comment type="caution">
    <text evidence="1">The sequence shown here is derived from an EMBL/GenBank/DDBJ whole genome shotgun (WGS) entry which is preliminary data.</text>
</comment>
<dbReference type="AlphaFoldDB" id="A0A9P7VIT2"/>
<dbReference type="GeneID" id="66109677"/>
<evidence type="ECO:0000313" key="1">
    <source>
        <dbReference type="EMBL" id="KAG7440729.1"/>
    </source>
</evidence>
<dbReference type="EMBL" id="MU250567">
    <property type="protein sequence ID" value="KAG7440729.1"/>
    <property type="molecule type" value="Genomic_DNA"/>
</dbReference>
<name>A0A9P7VIT2_9AGAR</name>
<sequence length="61" mass="6650">MFKFSPEVVARVLDFGLIHSSSTEGKACLAQEISTCNDNGEFLAGLLYLYVMASSPYAVQE</sequence>
<reference evidence="1" key="1">
    <citation type="submission" date="2020-11" db="EMBL/GenBank/DDBJ databases">
        <title>Adaptations for nitrogen fixation in a non-lichenized fungal sporocarp promotes dispersal by wood-feeding termites.</title>
        <authorList>
            <consortium name="DOE Joint Genome Institute"/>
            <person name="Koch R.A."/>
            <person name="Yoon G."/>
            <person name="Arayal U."/>
            <person name="Lail K."/>
            <person name="Amirebrahimi M."/>
            <person name="Labutti K."/>
            <person name="Lipzen A."/>
            <person name="Riley R."/>
            <person name="Barry K."/>
            <person name="Henrissat B."/>
            <person name="Grigoriev I.V."/>
            <person name="Herr J.R."/>
            <person name="Aime M.C."/>
        </authorList>
    </citation>
    <scope>NUCLEOTIDE SEQUENCE</scope>
    <source>
        <strain evidence="1">MCA 3950</strain>
    </source>
</reference>
<protein>
    <submittedName>
        <fullName evidence="1">Uncharacterized protein</fullName>
    </submittedName>
</protein>
<dbReference type="Proteomes" id="UP000812287">
    <property type="component" value="Unassembled WGS sequence"/>
</dbReference>
<keyword evidence="2" id="KW-1185">Reference proteome</keyword>
<dbReference type="RefSeq" id="XP_043034229.1">
    <property type="nucleotide sequence ID" value="XM_043187380.1"/>
</dbReference>
<dbReference type="OrthoDB" id="2104739at2759"/>
<organism evidence="1 2">
    <name type="scientific">Guyanagaster necrorhizus</name>
    <dbReference type="NCBI Taxonomy" id="856835"/>
    <lineage>
        <taxon>Eukaryota</taxon>
        <taxon>Fungi</taxon>
        <taxon>Dikarya</taxon>
        <taxon>Basidiomycota</taxon>
        <taxon>Agaricomycotina</taxon>
        <taxon>Agaricomycetes</taxon>
        <taxon>Agaricomycetidae</taxon>
        <taxon>Agaricales</taxon>
        <taxon>Marasmiineae</taxon>
        <taxon>Physalacriaceae</taxon>
        <taxon>Guyanagaster</taxon>
    </lineage>
</organism>
<evidence type="ECO:0000313" key="2">
    <source>
        <dbReference type="Proteomes" id="UP000812287"/>
    </source>
</evidence>
<gene>
    <name evidence="1" type="ORF">BT62DRAFT_937695</name>
</gene>